<keyword evidence="7" id="KW-1185">Reference proteome</keyword>
<dbReference type="GO" id="GO:0005829">
    <property type="term" value="C:cytosol"/>
    <property type="evidence" value="ECO:0007669"/>
    <property type="project" value="TreeGrafter"/>
</dbReference>
<sequence length="400" mass="42727">MKQHQNAPVGKIYINDFGLINALGDNLKDISLNLFTESQQGFVKRDDILPEATVFVAQVASQLPELDAYPLHFQSRNNQLALQAYQQIAATVESFKQKYSEHRLGVILGTSTSGIAQGEWAMAAKQQSGQFPEEYDYRVQEMSNVAEFISLVAGLSGVSMTISTACSSSAKTFITASELIRTGVIDAAIVGGVDSLCAMTVNGFSALESTSSGICKPSSVNRDGINIGEGAALAVISADKSDLCLLAGGESSDAHHMSAPHPEGRGAIDAMQQALNKAQLSHQQIDYINLHGTATPKNDSMEAIAVAELFPHQPFVSSSKGSIGHTLGAAGATEIGFCCLVLRQQKLAPHVSDNMIDPELPLLNWVKNCTDNKSEIHYCLSNSFAFGGNNVSLIVGREYE</sequence>
<evidence type="ECO:0000259" key="5">
    <source>
        <dbReference type="PROSITE" id="PS52004"/>
    </source>
</evidence>
<dbReference type="SMART" id="SM00825">
    <property type="entry name" value="PKS_KS"/>
    <property type="match status" value="1"/>
</dbReference>
<keyword evidence="3 4" id="KW-0808">Transferase</keyword>
<dbReference type="CDD" id="cd00834">
    <property type="entry name" value="KAS_I_II"/>
    <property type="match status" value="1"/>
</dbReference>
<dbReference type="UniPathway" id="UPA00094"/>
<dbReference type="SUPFAM" id="SSF53901">
    <property type="entry name" value="Thiolase-like"/>
    <property type="match status" value="2"/>
</dbReference>
<accession>K6X8X4</accession>
<dbReference type="InterPro" id="IPR020841">
    <property type="entry name" value="PKS_Beta-ketoAc_synthase_dom"/>
</dbReference>
<organism evidence="6 7">
    <name type="scientific">Paraglaciecola arctica BSs20135</name>
    <dbReference type="NCBI Taxonomy" id="493475"/>
    <lineage>
        <taxon>Bacteria</taxon>
        <taxon>Pseudomonadati</taxon>
        <taxon>Pseudomonadota</taxon>
        <taxon>Gammaproteobacteria</taxon>
        <taxon>Alteromonadales</taxon>
        <taxon>Alteromonadaceae</taxon>
        <taxon>Paraglaciecola</taxon>
    </lineage>
</organism>
<feature type="domain" description="Ketosynthase family 3 (KS3)" evidence="5">
    <location>
        <begin position="1"/>
        <end position="397"/>
    </location>
</feature>
<evidence type="ECO:0000256" key="2">
    <source>
        <dbReference type="ARBA" id="ARBA00008467"/>
    </source>
</evidence>
<dbReference type="Gene3D" id="3.40.47.10">
    <property type="match status" value="1"/>
</dbReference>
<dbReference type="AlphaFoldDB" id="K6X8X4"/>
<gene>
    <name evidence="6" type="primary">fabB</name>
    <name evidence="6" type="ORF">GARC_0102</name>
</gene>
<dbReference type="PROSITE" id="PS52004">
    <property type="entry name" value="KS3_2"/>
    <property type="match status" value="1"/>
</dbReference>
<dbReference type="EC" id="2.3.1.41" evidence="6"/>
<dbReference type="GO" id="GO:0004315">
    <property type="term" value="F:3-oxoacyl-[acyl-carrier-protein] synthase activity"/>
    <property type="evidence" value="ECO:0007669"/>
    <property type="project" value="UniProtKB-EC"/>
</dbReference>
<keyword evidence="6" id="KW-0012">Acyltransferase</keyword>
<evidence type="ECO:0000256" key="4">
    <source>
        <dbReference type="RuleBase" id="RU003694"/>
    </source>
</evidence>
<reference evidence="6 7" key="1">
    <citation type="journal article" date="2017" name="Antonie Van Leeuwenhoek">
        <title>Rhizobium rhizosphaerae sp. nov., a novel species isolated from rice rhizosphere.</title>
        <authorList>
            <person name="Zhao J.J."/>
            <person name="Zhang J."/>
            <person name="Zhang R.J."/>
            <person name="Zhang C.W."/>
            <person name="Yin H.Q."/>
            <person name="Zhang X.X."/>
        </authorList>
    </citation>
    <scope>NUCLEOTIDE SEQUENCE [LARGE SCALE GENOMIC DNA]</scope>
    <source>
        <strain evidence="6 7">BSs20135</strain>
    </source>
</reference>
<protein>
    <submittedName>
        <fullName evidence="6">3-oxoacyl-[acyl-carrier-protein] synthase I</fullName>
        <ecNumber evidence="6">2.3.1.41</ecNumber>
    </submittedName>
</protein>
<dbReference type="Proteomes" id="UP000006327">
    <property type="component" value="Unassembled WGS sequence"/>
</dbReference>
<dbReference type="eggNOG" id="COG0304">
    <property type="taxonomic scope" value="Bacteria"/>
</dbReference>
<evidence type="ECO:0000256" key="3">
    <source>
        <dbReference type="ARBA" id="ARBA00022679"/>
    </source>
</evidence>
<dbReference type="InterPro" id="IPR018201">
    <property type="entry name" value="Ketoacyl_synth_AS"/>
</dbReference>
<dbReference type="STRING" id="493475.GARC_0102"/>
<dbReference type="InterPro" id="IPR014031">
    <property type="entry name" value="Ketoacyl_synth_C"/>
</dbReference>
<dbReference type="OrthoDB" id="9808669at2"/>
<evidence type="ECO:0000313" key="7">
    <source>
        <dbReference type="Proteomes" id="UP000006327"/>
    </source>
</evidence>
<comment type="caution">
    <text evidence="6">The sequence shown here is derived from an EMBL/GenBank/DDBJ whole genome shotgun (WGS) entry which is preliminary data.</text>
</comment>
<dbReference type="PANTHER" id="PTHR11712">
    <property type="entry name" value="POLYKETIDE SYNTHASE-RELATED"/>
    <property type="match status" value="1"/>
</dbReference>
<dbReference type="Pfam" id="PF02801">
    <property type="entry name" value="Ketoacyl-synt_C"/>
    <property type="match status" value="1"/>
</dbReference>
<evidence type="ECO:0000256" key="1">
    <source>
        <dbReference type="ARBA" id="ARBA00005194"/>
    </source>
</evidence>
<dbReference type="PANTHER" id="PTHR11712:SF320">
    <property type="entry name" value="BETA-KETOACYL SYNTHASE"/>
    <property type="match status" value="1"/>
</dbReference>
<dbReference type="RefSeq" id="WP_007615554.1">
    <property type="nucleotide sequence ID" value="NZ_BAEO01000002.1"/>
</dbReference>
<dbReference type="InterPro" id="IPR000794">
    <property type="entry name" value="Beta-ketoacyl_synthase"/>
</dbReference>
<proteinExistence type="inferred from homology"/>
<dbReference type="GO" id="GO:0006633">
    <property type="term" value="P:fatty acid biosynthetic process"/>
    <property type="evidence" value="ECO:0007669"/>
    <property type="project" value="UniProtKB-UniPathway"/>
</dbReference>
<dbReference type="InterPro" id="IPR014030">
    <property type="entry name" value="Ketoacyl_synth_N"/>
</dbReference>
<name>K6X8X4_9ALTE</name>
<evidence type="ECO:0000313" key="6">
    <source>
        <dbReference type="EMBL" id="GAC17084.1"/>
    </source>
</evidence>
<comment type="similarity">
    <text evidence="2 4">Belongs to the thiolase-like superfamily. Beta-ketoacyl-ACP synthases family.</text>
</comment>
<dbReference type="Pfam" id="PF00109">
    <property type="entry name" value="ketoacyl-synt"/>
    <property type="match status" value="1"/>
</dbReference>
<dbReference type="InterPro" id="IPR016039">
    <property type="entry name" value="Thiolase-like"/>
</dbReference>
<dbReference type="NCBIfam" id="NF006618">
    <property type="entry name" value="PRK09185.1"/>
    <property type="match status" value="1"/>
</dbReference>
<dbReference type="PROSITE" id="PS00606">
    <property type="entry name" value="KS3_1"/>
    <property type="match status" value="1"/>
</dbReference>
<comment type="pathway">
    <text evidence="1">Lipid metabolism; fatty acid biosynthesis.</text>
</comment>
<dbReference type="EMBL" id="BAEO01000002">
    <property type="protein sequence ID" value="GAC17084.1"/>
    <property type="molecule type" value="Genomic_DNA"/>
</dbReference>